<dbReference type="SUPFAM" id="SSF52540">
    <property type="entry name" value="P-loop containing nucleoside triphosphate hydrolases"/>
    <property type="match status" value="1"/>
</dbReference>
<reference evidence="4 5" key="1">
    <citation type="submission" date="2020-10" db="EMBL/GenBank/DDBJ databases">
        <title>Pygocentrus nattereri (red-bellied piranha) genome, fPygNat1, primary haplotype.</title>
        <authorList>
            <person name="Myers G."/>
            <person name="Meyer A."/>
            <person name="Karagic N."/>
            <person name="Pippel M."/>
            <person name="Winkler S."/>
            <person name="Tracey A."/>
            <person name="Wood J."/>
            <person name="Formenti G."/>
            <person name="Howe K."/>
            <person name="Fedrigo O."/>
            <person name="Jarvis E.D."/>
        </authorList>
    </citation>
    <scope>NUCLEOTIDE SEQUENCE [LARGE SCALE GENOMIC DNA]</scope>
</reference>
<dbReference type="InterPro" id="IPR052090">
    <property type="entry name" value="Cytolytic_pore-forming_toxin"/>
</dbReference>
<dbReference type="InterPro" id="IPR032675">
    <property type="entry name" value="LRR_dom_sf"/>
</dbReference>
<evidence type="ECO:0000256" key="1">
    <source>
        <dbReference type="ARBA" id="ARBA00022741"/>
    </source>
</evidence>
<evidence type="ECO:0000256" key="2">
    <source>
        <dbReference type="ARBA" id="ARBA00022840"/>
    </source>
</evidence>
<dbReference type="Proteomes" id="UP001501920">
    <property type="component" value="Chromosome 22"/>
</dbReference>
<sequence length="2254" mass="257693">MKNRKCKKLRHKKLRSYIPEQKQILAPEDLLNSHEKTVLLIGKPGIGKTSVIHKMLFLWSQKDNRELDYMFYFDEATLSQISNPMSLESLLFGLYCKPLEKDKKEVLQDIDENSENVIIVFDGISTLQNNQSLQKIMNQDLPEAKIVLTCRSELEDDSFLSIRSPRKVYVQGFSKESVCKYFEQVMGSDSEFLSLVLNNQELVSLCHVPMYAFMVAACMSFRNPTSPKCPLTVTEMFVQILRQDLKKAGNKKNSELDEYIKATRPRLTSLMESAFNATMQKAVNLSNIDRVDTEISKVLLKKITIKDTPTSVEQYHAFLHNTVQEFFSAMWLLGNPDEMVKVLQLCYTEKRKHLKHTIPFLCGLLFLLKQNPKLLKSFFFEDQIKRASDYALFRNFMNTLFQLQSDGELMDDDEDVDAVFVCQCLYESQSPDACLLFLEKVNYHLDLSGNELDPHQCCAVSYVISQSNERQVHLSLEDCSVSDAGIQMILRIAPHLRCESSTLSVLGCERPHFTTILDAGGRQMHLPVLGEGFMFRKAGKIIRESSEKISLHLHFEEDSQQLSEDLCCMIFQRLPQINSLRFRSPQSESDEWRKRVNSFLMDLCLQAALYQKEDLHPTVKRLMSCASAEEGEFLLDLFSRVKNYETQTGRNVLPALQPVYQSAPAVWIINLSERKSSLFLEVLKLQTVKKPVELTGWSDEESEVRSFLQCLSYISRLRFRSPQSESDEWRKRRNSFLMDLCLQAALYQKEVIYTTVKRLMLCVCAEEGEFLLDLFSHVKNYETQTGRNVLPALQPVYQSAPTVWIINLSERKSSLFLEVLKLQTVKTPVELTGWPDEESEVRSFLQCLPYISWLRFRSPQSESDEWRKRRNSFLMDLCLQAALYQKEVIHTTVKRLMSCASAEEGEFLLDLFSHVKNYETQTGRNVLPALQPVYQSAPAVWIINLSERNSSLFLEVLKLQTVKKPVELTGWPDEEIEVRSFLQCLPYISWLRISSKSYISNGIQMFLGLLIKAAESERQTGEKTLELLTSVCTYSSFPYGHTYSSFPYGSTQSSKQREFLLDLFSHVKNYETQTGRNVLPALQPVYQSAPAVWIINLSERKSSLFLEVLKLQTVKKPVELTGWSDEESEVRSFLQCLSYISQLRISSQSYISNGIQMFLCLLIKAAESERQTGEKTLELLTSVCTYSSFPYGHTYSSFPYGSTHSSKQSEFLLDLFSYVKNYETQTGRNVLPALQPVYQSAPAVWIINLSERQSSLFLEVLKLQTVKKPVELTGWSDEESEVRSFLQCLPYISQLRISSQSYISNGIQMFLCLLIKAAESERQTGEKTLELLTSVCTYSSFPYGDTHSSISYVYSHSSFPYGHTYSSFPYGSTQSSKQREFLLNLFSHVKNYETQTGRNVLPALQPVYQSAPAVWIINLSERQSSLFLEVLKLQTVKKPVELTGWSDEESEVRSFLQCLSYISQLRISFQSYISNGIQMFLCLLIKAAESERQTGEKTLELLTSVCTYTSFPYGSTHSSKQREFLLDLFSHVKNYETQTGRNVLPALQPVYQSAPAVWIINLSERKSSLFLEVLKLQTVKKPVELTGWPDEESEVRSFLQCLPYISQLRISSQSYISNGIQMFLCLLIKAAESERQTGEKTLELLTSVCTYSSFPYGDTHSSISYVYSHSSFPYGSTQSSKQSEFLLDLFSHVKNYETQTGRNVLPALQPVYQLAPAVWIINLSERKSSLFLEVLKLQTVKTPVELTGWSDEESEVRSFLQCLPYISQLRGAELCIRSLCKVMHSREEVEQVALLLQALNFTVSLGGKLSTSSCRFVGRVLGLSASTLNLTLNPQSISLRGSRLLFRHISHLQTLRLDGAMMVKVVRALRALRASTSVTVEELSLILSRRQRSEGELSRVLSSLSSLLRLWNVQCVNLTEHTMEVQPLTVLLCHKGSLTIRLSKETLQQLVLVVYETQEEEFTRCFLQKVGGDLTSCSLNWDVIHYFLQFHPVSVDFRKSNINQQNIRELVSVLDRIQLRCVDRLLLLKLLHCCSVSEGKTAAVLLSALQHRLDFSCSSTLDLTAPTNTLTLSTEDCRVISMTIQRAQTNTELLLQDCEMEEAGVEQLYTILHSVRLNCSKALLLQFLSLVHVGLDCVRRAMALHRALGEELDLSQTKLDLQACRSLALFLEHSEGLSELDLSHCQLTDHCLELLLPHLHKTHILDLSNNDITDWKARDILSLNSNVKTVRLFNNRITEKQLFMSDRRFEIWRS</sequence>
<evidence type="ECO:0000313" key="5">
    <source>
        <dbReference type="Proteomes" id="UP001501920"/>
    </source>
</evidence>
<dbReference type="Pfam" id="PF05729">
    <property type="entry name" value="NACHT"/>
    <property type="match status" value="1"/>
</dbReference>
<dbReference type="PANTHER" id="PTHR31594">
    <property type="entry name" value="AIG1-TYPE G DOMAIN-CONTAINING PROTEIN"/>
    <property type="match status" value="1"/>
</dbReference>
<keyword evidence="5" id="KW-1185">Reference proteome</keyword>
<dbReference type="PANTHER" id="PTHR31594:SF16">
    <property type="entry name" value="SI:CH211-281L24.3"/>
    <property type="match status" value="1"/>
</dbReference>
<dbReference type="GO" id="GO:0005524">
    <property type="term" value="F:ATP binding"/>
    <property type="evidence" value="ECO:0007669"/>
    <property type="project" value="UniProtKB-KW"/>
</dbReference>
<dbReference type="InterPro" id="IPR027417">
    <property type="entry name" value="P-loop_NTPase"/>
</dbReference>
<evidence type="ECO:0000313" key="4">
    <source>
        <dbReference type="Ensembl" id="ENSPNAP00000062034.1"/>
    </source>
</evidence>
<dbReference type="Gene3D" id="3.80.10.10">
    <property type="entry name" value="Ribonuclease Inhibitor"/>
    <property type="match status" value="1"/>
</dbReference>
<feature type="domain" description="NACHT" evidence="3">
    <location>
        <begin position="36"/>
        <end position="152"/>
    </location>
</feature>
<keyword evidence="2" id="KW-0067">ATP-binding</keyword>
<dbReference type="InterPro" id="IPR007111">
    <property type="entry name" value="NACHT_NTPase"/>
</dbReference>
<dbReference type="InterPro" id="IPR003593">
    <property type="entry name" value="AAA+_ATPase"/>
</dbReference>
<reference evidence="4" key="3">
    <citation type="submission" date="2025-09" db="UniProtKB">
        <authorList>
            <consortium name="Ensembl"/>
        </authorList>
    </citation>
    <scope>IDENTIFICATION</scope>
</reference>
<dbReference type="GeneTree" id="ENSGT00940000159520"/>
<dbReference type="Gene3D" id="3.40.50.300">
    <property type="entry name" value="P-loop containing nucleotide triphosphate hydrolases"/>
    <property type="match status" value="1"/>
</dbReference>
<dbReference type="Ensembl" id="ENSPNAT00000060762.1">
    <property type="protein sequence ID" value="ENSPNAP00000062034.1"/>
    <property type="gene ID" value="ENSPNAG00000026462.2"/>
</dbReference>
<accession>A0AAR2KHV0</accession>
<dbReference type="SMART" id="SM00382">
    <property type="entry name" value="AAA"/>
    <property type="match status" value="1"/>
</dbReference>
<keyword evidence="1" id="KW-0547">Nucleotide-binding</keyword>
<dbReference type="SUPFAM" id="SSF52047">
    <property type="entry name" value="RNI-like"/>
    <property type="match status" value="1"/>
</dbReference>
<reference evidence="4" key="2">
    <citation type="submission" date="2025-08" db="UniProtKB">
        <authorList>
            <consortium name="Ensembl"/>
        </authorList>
    </citation>
    <scope>IDENTIFICATION</scope>
</reference>
<dbReference type="Gene3D" id="1.20.58.1200">
    <property type="entry name" value="RNA silencing suppressor P21, N-terminal domain"/>
    <property type="match status" value="8"/>
</dbReference>
<protein>
    <recommendedName>
        <fullName evidence="3">NACHT domain-containing protein</fullName>
    </recommendedName>
</protein>
<evidence type="ECO:0000259" key="3">
    <source>
        <dbReference type="PROSITE" id="PS50837"/>
    </source>
</evidence>
<name>A0AAR2KHV0_PYGNA</name>
<organism evidence="4 5">
    <name type="scientific">Pygocentrus nattereri</name>
    <name type="common">Red-bellied piranha</name>
    <dbReference type="NCBI Taxonomy" id="42514"/>
    <lineage>
        <taxon>Eukaryota</taxon>
        <taxon>Metazoa</taxon>
        <taxon>Chordata</taxon>
        <taxon>Craniata</taxon>
        <taxon>Vertebrata</taxon>
        <taxon>Euteleostomi</taxon>
        <taxon>Actinopterygii</taxon>
        <taxon>Neopterygii</taxon>
        <taxon>Teleostei</taxon>
        <taxon>Ostariophysi</taxon>
        <taxon>Characiformes</taxon>
        <taxon>Characoidei</taxon>
        <taxon>Pygocentrus</taxon>
    </lineage>
</organism>
<dbReference type="PROSITE" id="PS50837">
    <property type="entry name" value="NACHT"/>
    <property type="match status" value="1"/>
</dbReference>
<proteinExistence type="predicted"/>